<gene>
    <name evidence="1" type="ORF">J2S13_001338</name>
</gene>
<evidence type="ECO:0000313" key="1">
    <source>
        <dbReference type="EMBL" id="MDQ0214939.1"/>
    </source>
</evidence>
<dbReference type="AlphaFoldDB" id="A0AAJ1SY19"/>
<dbReference type="RefSeq" id="WP_307256936.1">
    <property type="nucleotide sequence ID" value="NZ_JAUSUC010000012.1"/>
</dbReference>
<accession>A0AAJ1SY19</accession>
<dbReference type="Proteomes" id="UP001237207">
    <property type="component" value="Unassembled WGS sequence"/>
</dbReference>
<dbReference type="EMBL" id="JAUSUC010000012">
    <property type="protein sequence ID" value="MDQ0214939.1"/>
    <property type="molecule type" value="Genomic_DNA"/>
</dbReference>
<sequence>MNKPIILDNAVCRIGEDTKIFSYDYSLDMNVVKTGSVINPLVDYSGISSEMVTKTKVERERDDEDFNYSELFSKTEVNRERDDEENLFLELESKTFVERERDDESFNYNE</sequence>
<reference evidence="1" key="1">
    <citation type="submission" date="2023-07" db="EMBL/GenBank/DDBJ databases">
        <title>Genomic Encyclopedia of Type Strains, Phase IV (KMG-IV): sequencing the most valuable type-strain genomes for metagenomic binning, comparative biology and taxonomic classification.</title>
        <authorList>
            <person name="Goeker M."/>
        </authorList>
    </citation>
    <scope>NUCLEOTIDE SEQUENCE</scope>
    <source>
        <strain evidence="1">DSM 23947</strain>
    </source>
</reference>
<name>A0AAJ1SY19_9BACI</name>
<evidence type="ECO:0000313" key="2">
    <source>
        <dbReference type="Proteomes" id="UP001237207"/>
    </source>
</evidence>
<comment type="caution">
    <text evidence="1">The sequence shown here is derived from an EMBL/GenBank/DDBJ whole genome shotgun (WGS) entry which is preliminary data.</text>
</comment>
<keyword evidence="2" id="KW-1185">Reference proteome</keyword>
<protein>
    <submittedName>
        <fullName evidence="1">Uncharacterized protein</fullName>
    </submittedName>
</protein>
<organism evidence="1 2">
    <name type="scientific">Oikeobacillus pervagus</name>
    <dbReference type="NCBI Taxonomy" id="1325931"/>
    <lineage>
        <taxon>Bacteria</taxon>
        <taxon>Bacillati</taxon>
        <taxon>Bacillota</taxon>
        <taxon>Bacilli</taxon>
        <taxon>Bacillales</taxon>
        <taxon>Bacillaceae</taxon>
        <taxon>Oikeobacillus</taxon>
    </lineage>
</organism>
<proteinExistence type="predicted"/>